<keyword evidence="2" id="KW-0675">Receptor</keyword>
<feature type="domain" description="PAS fold-3" evidence="1">
    <location>
        <begin position="39"/>
        <end position="104"/>
    </location>
</feature>
<dbReference type="InterPro" id="IPR035965">
    <property type="entry name" value="PAS-like_dom_sf"/>
</dbReference>
<protein>
    <submittedName>
        <fullName evidence="2">Aerotaxis receptor</fullName>
    </submittedName>
</protein>
<dbReference type="OrthoDB" id="266313at2"/>
<dbReference type="SUPFAM" id="SSF55785">
    <property type="entry name" value="PYP-like sensor domain (PAS domain)"/>
    <property type="match status" value="1"/>
</dbReference>
<dbReference type="Pfam" id="PF08447">
    <property type="entry name" value="PAS_3"/>
    <property type="match status" value="1"/>
</dbReference>
<dbReference type="InterPro" id="IPR000014">
    <property type="entry name" value="PAS"/>
</dbReference>
<dbReference type="InterPro" id="IPR013655">
    <property type="entry name" value="PAS_fold_3"/>
</dbReference>
<dbReference type="Proteomes" id="UP000225972">
    <property type="component" value="Unassembled WGS sequence"/>
</dbReference>
<dbReference type="RefSeq" id="WP_099246305.1">
    <property type="nucleotide sequence ID" value="NZ_FXXP01000002.1"/>
</dbReference>
<accession>A0A238JFJ9</accession>
<dbReference type="AlphaFoldDB" id="A0A238JFJ9"/>
<keyword evidence="3" id="KW-1185">Reference proteome</keyword>
<evidence type="ECO:0000259" key="1">
    <source>
        <dbReference type="Pfam" id="PF08447"/>
    </source>
</evidence>
<dbReference type="CDD" id="cd00130">
    <property type="entry name" value="PAS"/>
    <property type="match status" value="1"/>
</dbReference>
<organism evidence="2 3">
    <name type="scientific">Pelagimonas phthalicica</name>
    <dbReference type="NCBI Taxonomy" id="1037362"/>
    <lineage>
        <taxon>Bacteria</taxon>
        <taxon>Pseudomonadati</taxon>
        <taxon>Pseudomonadota</taxon>
        <taxon>Alphaproteobacteria</taxon>
        <taxon>Rhodobacterales</taxon>
        <taxon>Roseobacteraceae</taxon>
        <taxon>Pelagimonas</taxon>
    </lineage>
</organism>
<evidence type="ECO:0000313" key="2">
    <source>
        <dbReference type="EMBL" id="SMX28742.1"/>
    </source>
</evidence>
<dbReference type="Gene3D" id="3.30.450.20">
    <property type="entry name" value="PAS domain"/>
    <property type="match status" value="1"/>
</dbReference>
<proteinExistence type="predicted"/>
<dbReference type="EMBL" id="FXXP01000002">
    <property type="protein sequence ID" value="SMX28742.1"/>
    <property type="molecule type" value="Genomic_DNA"/>
</dbReference>
<evidence type="ECO:0000313" key="3">
    <source>
        <dbReference type="Proteomes" id="UP000225972"/>
    </source>
</evidence>
<gene>
    <name evidence="2" type="primary">aer_2</name>
    <name evidence="2" type="ORF">TRP8649_02868</name>
</gene>
<name>A0A238JFJ9_9RHOB</name>
<reference evidence="3" key="1">
    <citation type="submission" date="2017-05" db="EMBL/GenBank/DDBJ databases">
        <authorList>
            <person name="Rodrigo-Torres L."/>
            <person name="Arahal R. D."/>
            <person name="Lucena T."/>
        </authorList>
    </citation>
    <scope>NUCLEOTIDE SEQUENCE [LARGE SCALE GENOMIC DNA]</scope>
    <source>
        <strain evidence="3">CECT 8649</strain>
    </source>
</reference>
<sequence length="422" mass="47084">MSQPTASNSDALEAHFDLAELFFSRTDNRGVIQAGNSVFQRVSCYAWDDLLNAPHKIIRHPDMPKAVFHLLWETIKSGKPIGAYVKNRSKTGQFYWVFAFVTPIEGGYLSVRMKPTTALFGAVEKEYASLRQRERTDGLEAEESASLLLARLGELGWNSYGAFLAEASVQELSARQAALSGEDSSFGIATDRIVKSAKQNQIDSARILRLCDKLKNSAINLSIQSSKHATQHKLFQVISQDFARVCALLKEKMEEFIVMAEEVFDQINTSLFLQSTVLIQTEMAHLFQQEADQESQINHAQEITLLNQQSAEYTEQAAQSLDKMTGEIEAFEQLCKKMLEHVDRLGMTGTIGLIETARQSDKGATTYALLEETAAIQEEMETVLKAISTRNSVLRDSIHTVRTYRVDITASAHHPAVLKQSA</sequence>